<evidence type="ECO:0000313" key="2">
    <source>
        <dbReference type="EMBL" id="EKE29433.1"/>
    </source>
</evidence>
<keyword evidence="1" id="KW-1133">Transmembrane helix</keyword>
<name>K2G2K5_9BACT</name>
<keyword evidence="1" id="KW-0472">Membrane</keyword>
<feature type="transmembrane region" description="Helical" evidence="1">
    <location>
        <begin position="29"/>
        <end position="48"/>
    </location>
</feature>
<dbReference type="AlphaFoldDB" id="K2G2K5"/>
<keyword evidence="1" id="KW-0812">Transmembrane</keyword>
<dbReference type="EMBL" id="AMFJ01000175">
    <property type="protein sequence ID" value="EKE29433.1"/>
    <property type="molecule type" value="Genomic_DNA"/>
</dbReference>
<evidence type="ECO:0000256" key="1">
    <source>
        <dbReference type="SAM" id="Phobius"/>
    </source>
</evidence>
<gene>
    <name evidence="2" type="ORF">ACD_2C00175G0001</name>
</gene>
<comment type="caution">
    <text evidence="2">The sequence shown here is derived from an EMBL/GenBank/DDBJ whole genome shotgun (WGS) entry which is preliminary data.</text>
</comment>
<accession>K2G2K5</accession>
<reference evidence="2" key="1">
    <citation type="journal article" date="2012" name="Science">
        <title>Fermentation, hydrogen, and sulfur metabolism in multiple uncultivated bacterial phyla.</title>
        <authorList>
            <person name="Wrighton K.C."/>
            <person name="Thomas B.C."/>
            <person name="Sharon I."/>
            <person name="Miller C.S."/>
            <person name="Castelle C.J."/>
            <person name="VerBerkmoes N.C."/>
            <person name="Wilkins M.J."/>
            <person name="Hettich R.L."/>
            <person name="Lipton M.S."/>
            <person name="Williams K.H."/>
            <person name="Long P.E."/>
            <person name="Banfield J.F."/>
        </authorList>
    </citation>
    <scope>NUCLEOTIDE SEQUENCE [LARGE SCALE GENOMIC DNA]</scope>
</reference>
<proteinExistence type="predicted"/>
<sequence>MKDATYNFQYDPKNLDMFRLDVFSGNIDMSLLILVAVIAVVWLAFYILGPWMKWYMLVTSQEKRKEDNKNKIKELIMMKEVQTELEKEIEESLLSAGLKTSTI</sequence>
<protein>
    <submittedName>
        <fullName evidence="2">Uncharacterized protein</fullName>
    </submittedName>
</protein>
<organism evidence="2">
    <name type="scientific">uncultured bacterium</name>
    <name type="common">gcode 4</name>
    <dbReference type="NCBI Taxonomy" id="1234023"/>
    <lineage>
        <taxon>Bacteria</taxon>
        <taxon>environmental samples</taxon>
    </lineage>
</organism>